<feature type="region of interest" description="Disordered" evidence="1">
    <location>
        <begin position="1"/>
        <end position="54"/>
    </location>
</feature>
<feature type="compositionally biased region" description="Low complexity" evidence="1">
    <location>
        <begin position="233"/>
        <end position="250"/>
    </location>
</feature>
<evidence type="ECO:0000313" key="3">
    <source>
        <dbReference type="Proteomes" id="UP001172684"/>
    </source>
</evidence>
<feature type="region of interest" description="Disordered" evidence="1">
    <location>
        <begin position="116"/>
        <end position="284"/>
    </location>
</feature>
<name>A0ABQ9NIH1_9PEZI</name>
<evidence type="ECO:0000313" key="2">
    <source>
        <dbReference type="EMBL" id="KAJ9658910.1"/>
    </source>
</evidence>
<feature type="region of interest" description="Disordered" evidence="1">
    <location>
        <begin position="70"/>
        <end position="99"/>
    </location>
</feature>
<evidence type="ECO:0000256" key="1">
    <source>
        <dbReference type="SAM" id="MobiDB-lite"/>
    </source>
</evidence>
<evidence type="ECO:0008006" key="4">
    <source>
        <dbReference type="Google" id="ProtNLM"/>
    </source>
</evidence>
<feature type="compositionally biased region" description="Low complexity" evidence="1">
    <location>
        <begin position="199"/>
        <end position="224"/>
    </location>
</feature>
<feature type="compositionally biased region" description="Basic residues" evidence="1">
    <location>
        <begin position="86"/>
        <end position="95"/>
    </location>
</feature>
<sequence>MFTSHTAPAPSPKRKRGPSDPTMGTLPFTPRFETNVVMPPPHGLEDTLPGQESPRTVVATQLEDLKIRGSIPPLDFGVSTDAGGAKAKKRIKHSSRRETEDFKDIEILGWERSSVEASHLHKQDGASEQLGLPSSVIEIQETPQPAPRLQPVQPSRTPSPLPPPNLADIETIRSATPPASLKSRPARRRITSPPPPSTLPASTAFSTTTTTITAPRPETDSSAPPTLPPPPTSTNSSPASQTSETSQTSSLDPTSLTWHDSEITGHLIDPRLEPDDDGTGLNGIGFKPTPALAYARAQRRRQQVLEWRAREAREARRVRSERRNRHAGPLGEGGSGRTGSTERAGRVVRFVT</sequence>
<accession>A0ABQ9NIH1</accession>
<protein>
    <recommendedName>
        <fullName evidence="4">BZIP domain-containing protein</fullName>
    </recommendedName>
</protein>
<feature type="compositionally biased region" description="Basic and acidic residues" evidence="1">
    <location>
        <begin position="259"/>
        <end position="273"/>
    </location>
</feature>
<dbReference type="EMBL" id="JAPDRL010000081">
    <property type="protein sequence ID" value="KAJ9658910.1"/>
    <property type="molecule type" value="Genomic_DNA"/>
</dbReference>
<feature type="region of interest" description="Disordered" evidence="1">
    <location>
        <begin position="312"/>
        <end position="352"/>
    </location>
</feature>
<organism evidence="2 3">
    <name type="scientific">Coniosporium apollinis</name>
    <dbReference type="NCBI Taxonomy" id="61459"/>
    <lineage>
        <taxon>Eukaryota</taxon>
        <taxon>Fungi</taxon>
        <taxon>Dikarya</taxon>
        <taxon>Ascomycota</taxon>
        <taxon>Pezizomycotina</taxon>
        <taxon>Dothideomycetes</taxon>
        <taxon>Dothideomycetes incertae sedis</taxon>
        <taxon>Coniosporium</taxon>
    </lineage>
</organism>
<dbReference type="Proteomes" id="UP001172684">
    <property type="component" value="Unassembled WGS sequence"/>
</dbReference>
<reference evidence="2" key="1">
    <citation type="submission" date="2022-10" db="EMBL/GenBank/DDBJ databases">
        <title>Culturing micro-colonial fungi from biological soil crusts in the Mojave desert and describing Neophaeococcomyces mojavensis, and introducing the new genera and species Taxawa tesnikishii.</title>
        <authorList>
            <person name="Kurbessoian T."/>
            <person name="Stajich J.E."/>
        </authorList>
    </citation>
    <scope>NUCLEOTIDE SEQUENCE</scope>
    <source>
        <strain evidence="2">TK_1</strain>
    </source>
</reference>
<proteinExistence type="predicted"/>
<comment type="caution">
    <text evidence="2">The sequence shown here is derived from an EMBL/GenBank/DDBJ whole genome shotgun (WGS) entry which is preliminary data.</text>
</comment>
<gene>
    <name evidence="2" type="ORF">H2201_007560</name>
</gene>
<keyword evidence="3" id="KW-1185">Reference proteome</keyword>